<gene>
    <name evidence="2" type="ORF">SAMN05421774_11260</name>
</gene>
<keyword evidence="3" id="KW-1185">Reference proteome</keyword>
<dbReference type="STRING" id="1086013.SAMN05421774_11260"/>
<proteinExistence type="predicted"/>
<accession>A0A1N7QIQ6</accession>
<dbReference type="Proteomes" id="UP000186141">
    <property type="component" value="Unassembled WGS sequence"/>
</dbReference>
<dbReference type="Pfam" id="PF22262">
    <property type="entry name" value="DUF6950"/>
    <property type="match status" value="1"/>
</dbReference>
<dbReference type="InterPro" id="IPR053802">
    <property type="entry name" value="DUF6950"/>
</dbReference>
<name>A0A1N7QIQ6_9RHOB</name>
<sequence>MSPLYAELNRWLALRHAWGSADCITLPADWVLRMRGVDPAEDIRLTYESASEAQRVWRFFSHPLEAVAPRMQRAGLALTSAPVAGDVGVLLLPLDGMLRPHGGLCLGRDWAVKMADGGVANGPPVKVLGAWGVGYHA</sequence>
<evidence type="ECO:0000313" key="2">
    <source>
        <dbReference type="EMBL" id="SIT22762.1"/>
    </source>
</evidence>
<evidence type="ECO:0000259" key="1">
    <source>
        <dbReference type="Pfam" id="PF22262"/>
    </source>
</evidence>
<dbReference type="AlphaFoldDB" id="A0A1N7QIQ6"/>
<organism evidence="2 3">
    <name type="scientific">Gemmobacter megaterium</name>
    <dbReference type="NCBI Taxonomy" id="1086013"/>
    <lineage>
        <taxon>Bacteria</taxon>
        <taxon>Pseudomonadati</taxon>
        <taxon>Pseudomonadota</taxon>
        <taxon>Alphaproteobacteria</taxon>
        <taxon>Rhodobacterales</taxon>
        <taxon>Paracoccaceae</taxon>
        <taxon>Gemmobacter</taxon>
    </lineage>
</organism>
<evidence type="ECO:0000313" key="3">
    <source>
        <dbReference type="Proteomes" id="UP000186141"/>
    </source>
</evidence>
<feature type="domain" description="DUF6950" evidence="1">
    <location>
        <begin position="5"/>
        <end position="133"/>
    </location>
</feature>
<reference evidence="2 3" key="1">
    <citation type="submission" date="2017-01" db="EMBL/GenBank/DDBJ databases">
        <authorList>
            <person name="Mah S.A."/>
            <person name="Swanson W.J."/>
            <person name="Moy G.W."/>
            <person name="Vacquier V.D."/>
        </authorList>
    </citation>
    <scope>NUCLEOTIDE SEQUENCE [LARGE SCALE GENOMIC DNA]</scope>
    <source>
        <strain evidence="2 3">DSM 26375</strain>
    </source>
</reference>
<protein>
    <recommendedName>
        <fullName evidence="1">DUF6950 domain-containing protein</fullName>
    </recommendedName>
</protein>
<dbReference type="EMBL" id="FTOT01000012">
    <property type="protein sequence ID" value="SIT22762.1"/>
    <property type="molecule type" value="Genomic_DNA"/>
</dbReference>